<evidence type="ECO:0000256" key="3">
    <source>
        <dbReference type="ARBA" id="ARBA00022777"/>
    </source>
</evidence>
<dbReference type="GO" id="GO:0016301">
    <property type="term" value="F:kinase activity"/>
    <property type="evidence" value="ECO:0007669"/>
    <property type="project" value="UniProtKB-KW"/>
</dbReference>
<evidence type="ECO:0000256" key="1">
    <source>
        <dbReference type="ARBA" id="ARBA00022679"/>
    </source>
</evidence>
<evidence type="ECO:0000313" key="5">
    <source>
        <dbReference type="EMBL" id="RNA68995.1"/>
    </source>
</evidence>
<name>A0A3M7TX53_9BACI</name>
<dbReference type="OrthoDB" id="9804377at2"/>
<dbReference type="SUPFAM" id="SSF63999">
    <property type="entry name" value="Thiamin pyrophosphokinase, catalytic domain"/>
    <property type="match status" value="1"/>
</dbReference>
<dbReference type="Proteomes" id="UP000278746">
    <property type="component" value="Unassembled WGS sequence"/>
</dbReference>
<keyword evidence="4" id="KW-0067">ATP-binding</keyword>
<dbReference type="NCBIfam" id="NF040608">
    <property type="entry name" value="division_SteA"/>
    <property type="match status" value="1"/>
</dbReference>
<sequence length="366" mass="40491">MNGPVIVGAGYYGEKTKDLVRNMPDRSIALINHKDIDLVAAESLIKKEVKAIVNAGESMSGTFYHEGVKLLLEHHIPVYDLKTSSRDLEYSGIEIMITDREIFRKIKGQWTRAGEISKWDSTKLMVRIAESYDRQMHTFTAFMENSLTFAQNELPLFIKSVESLEAIPELEGKRVIVVARGPGYMKDLLYWQDMIRTPKTVILAVDGAAEGVLGAGAVPDFVIGDMDSVPDDILTLSSTFIAHAYMSGESPGYLRLKKAGKTSSTCRFPGVSEDLAIVLAGKSGAEHIYTIGCRTGYLEMLEKNRPGMGSTLLTRSFLGDKVSDIKASHKFLTSVGPFYSGGKRKSIHRLLEEKLEWEGEGGEGRR</sequence>
<keyword evidence="1" id="KW-0808">Transferase</keyword>
<dbReference type="GO" id="GO:0005524">
    <property type="term" value="F:ATP binding"/>
    <property type="evidence" value="ECO:0007669"/>
    <property type="project" value="UniProtKB-KW"/>
</dbReference>
<dbReference type="RefSeq" id="WP_122896517.1">
    <property type="nucleotide sequence ID" value="NZ_RHIB01000001.1"/>
</dbReference>
<keyword evidence="6" id="KW-1185">Reference proteome</keyword>
<evidence type="ECO:0000313" key="6">
    <source>
        <dbReference type="Proteomes" id="UP000278746"/>
    </source>
</evidence>
<dbReference type="AlphaFoldDB" id="A0A3M7TX53"/>
<evidence type="ECO:0008006" key="7">
    <source>
        <dbReference type="Google" id="ProtNLM"/>
    </source>
</evidence>
<reference evidence="5 6" key="1">
    <citation type="submission" date="2018-10" db="EMBL/GenBank/DDBJ databases">
        <title>Bacillus Keqinensis sp. nov., a moderately halophilic bacterium isolated from a saline-alkaline lake.</title>
        <authorList>
            <person name="Wang H."/>
        </authorList>
    </citation>
    <scope>NUCLEOTIDE SEQUENCE [LARGE SCALE GENOMIC DNA]</scope>
    <source>
        <strain evidence="5 6">KQ-3</strain>
    </source>
</reference>
<dbReference type="EMBL" id="RHIB01000001">
    <property type="protein sequence ID" value="RNA68995.1"/>
    <property type="molecule type" value="Genomic_DNA"/>
</dbReference>
<dbReference type="InterPro" id="IPR047795">
    <property type="entry name" value="Put_SteA-like"/>
</dbReference>
<accession>A0A3M7TX53</accession>
<keyword evidence="3" id="KW-0418">Kinase</keyword>
<proteinExistence type="predicted"/>
<organism evidence="5 6">
    <name type="scientific">Alteribacter keqinensis</name>
    <dbReference type="NCBI Taxonomy" id="2483800"/>
    <lineage>
        <taxon>Bacteria</taxon>
        <taxon>Bacillati</taxon>
        <taxon>Bacillota</taxon>
        <taxon>Bacilli</taxon>
        <taxon>Bacillales</taxon>
        <taxon>Bacillaceae</taxon>
        <taxon>Alteribacter</taxon>
    </lineage>
</organism>
<dbReference type="GO" id="GO:0004788">
    <property type="term" value="F:thiamine diphosphokinase activity"/>
    <property type="evidence" value="ECO:0007669"/>
    <property type="project" value="InterPro"/>
</dbReference>
<evidence type="ECO:0000256" key="2">
    <source>
        <dbReference type="ARBA" id="ARBA00022741"/>
    </source>
</evidence>
<keyword evidence="2" id="KW-0547">Nucleotide-binding</keyword>
<dbReference type="InterPro" id="IPR036759">
    <property type="entry name" value="TPK_catalytic_sf"/>
</dbReference>
<dbReference type="GO" id="GO:0009229">
    <property type="term" value="P:thiamine diphosphate biosynthetic process"/>
    <property type="evidence" value="ECO:0007669"/>
    <property type="project" value="InterPro"/>
</dbReference>
<gene>
    <name evidence="5" type="ORF">EBO34_03280</name>
</gene>
<dbReference type="Gene3D" id="3.40.50.10240">
    <property type="entry name" value="Thiamin pyrophosphokinase, catalytic domain"/>
    <property type="match status" value="1"/>
</dbReference>
<protein>
    <recommendedName>
        <fullName evidence="7">Thiamine pyrophosphokinase</fullName>
    </recommendedName>
</protein>
<evidence type="ECO:0000256" key="4">
    <source>
        <dbReference type="ARBA" id="ARBA00022840"/>
    </source>
</evidence>
<comment type="caution">
    <text evidence="5">The sequence shown here is derived from an EMBL/GenBank/DDBJ whole genome shotgun (WGS) entry which is preliminary data.</text>
</comment>